<dbReference type="GO" id="GO:1902603">
    <property type="term" value="P:carnitine transmembrane transport"/>
    <property type="evidence" value="ECO:0007669"/>
    <property type="project" value="TreeGrafter"/>
</dbReference>
<dbReference type="PANTHER" id="PTHR45624">
    <property type="entry name" value="MITOCHONDRIAL BASIC AMINO ACIDS TRANSPORTER-RELATED"/>
    <property type="match status" value="1"/>
</dbReference>
<name>A0A9Q0NDA0_9DIPT</name>
<keyword evidence="7" id="KW-0496">Mitochondrion</keyword>
<evidence type="ECO:0000256" key="5">
    <source>
        <dbReference type="ARBA" id="ARBA00022737"/>
    </source>
</evidence>
<dbReference type="Pfam" id="PF00153">
    <property type="entry name" value="Mito_carr"/>
    <property type="match status" value="3"/>
</dbReference>
<evidence type="ECO:0000256" key="10">
    <source>
        <dbReference type="RuleBase" id="RU000488"/>
    </source>
</evidence>
<evidence type="ECO:0000256" key="8">
    <source>
        <dbReference type="ARBA" id="ARBA00023136"/>
    </source>
</evidence>
<dbReference type="InterPro" id="IPR050567">
    <property type="entry name" value="Mitochondrial_Carrier"/>
</dbReference>
<keyword evidence="8 9" id="KW-0472">Membrane</keyword>
<comment type="subcellular location">
    <subcellularLocation>
        <location evidence="1">Mitochondrion membrane</location>
        <topology evidence="1">Multi-pass membrane protein</topology>
    </subcellularLocation>
</comment>
<dbReference type="OrthoDB" id="14252at2759"/>
<dbReference type="InterPro" id="IPR023395">
    <property type="entry name" value="MCP_dom_sf"/>
</dbReference>
<evidence type="ECO:0000256" key="2">
    <source>
        <dbReference type="ARBA" id="ARBA00006375"/>
    </source>
</evidence>
<evidence type="ECO:0000313" key="12">
    <source>
        <dbReference type="EMBL" id="KAJ6647772.1"/>
    </source>
</evidence>
<evidence type="ECO:0000256" key="11">
    <source>
        <dbReference type="SAM" id="Phobius"/>
    </source>
</evidence>
<organism evidence="12 13">
    <name type="scientific">Pseudolycoriella hygida</name>
    <dbReference type="NCBI Taxonomy" id="35572"/>
    <lineage>
        <taxon>Eukaryota</taxon>
        <taxon>Metazoa</taxon>
        <taxon>Ecdysozoa</taxon>
        <taxon>Arthropoda</taxon>
        <taxon>Hexapoda</taxon>
        <taxon>Insecta</taxon>
        <taxon>Pterygota</taxon>
        <taxon>Neoptera</taxon>
        <taxon>Endopterygota</taxon>
        <taxon>Diptera</taxon>
        <taxon>Nematocera</taxon>
        <taxon>Sciaroidea</taxon>
        <taxon>Sciaridae</taxon>
        <taxon>Pseudolycoriella</taxon>
    </lineage>
</organism>
<reference evidence="12" key="1">
    <citation type="submission" date="2022-07" db="EMBL/GenBank/DDBJ databases">
        <authorList>
            <person name="Trinca V."/>
            <person name="Uliana J.V.C."/>
            <person name="Torres T.T."/>
            <person name="Ward R.J."/>
            <person name="Monesi N."/>
        </authorList>
    </citation>
    <scope>NUCLEOTIDE SEQUENCE</scope>
    <source>
        <strain evidence="12">HSMRA1968</strain>
        <tissue evidence="12">Whole embryos</tissue>
    </source>
</reference>
<dbReference type="GO" id="GO:0006839">
    <property type="term" value="P:mitochondrial transport"/>
    <property type="evidence" value="ECO:0007669"/>
    <property type="project" value="TreeGrafter"/>
</dbReference>
<evidence type="ECO:0000256" key="6">
    <source>
        <dbReference type="ARBA" id="ARBA00022989"/>
    </source>
</evidence>
<dbReference type="PANTHER" id="PTHR45624:SF4">
    <property type="entry name" value="CONGESTED-LIKE TRACHEA PROTEIN-RELATED"/>
    <property type="match status" value="1"/>
</dbReference>
<keyword evidence="5" id="KW-0677">Repeat</keyword>
<keyword evidence="3 10" id="KW-0813">Transport</keyword>
<feature type="transmembrane region" description="Helical" evidence="11">
    <location>
        <begin position="110"/>
        <end position="133"/>
    </location>
</feature>
<dbReference type="EMBL" id="WJQU01000001">
    <property type="protein sequence ID" value="KAJ6647772.1"/>
    <property type="molecule type" value="Genomic_DNA"/>
</dbReference>
<dbReference type="SUPFAM" id="SSF103506">
    <property type="entry name" value="Mitochondrial carrier"/>
    <property type="match status" value="1"/>
</dbReference>
<keyword evidence="4 9" id="KW-0812">Transmembrane</keyword>
<dbReference type="Proteomes" id="UP001151699">
    <property type="component" value="Chromosome A"/>
</dbReference>
<evidence type="ECO:0000313" key="13">
    <source>
        <dbReference type="Proteomes" id="UP001151699"/>
    </source>
</evidence>
<comment type="similarity">
    <text evidence="2 10">Belongs to the mitochondrial carrier (TC 2.A.29) family.</text>
</comment>
<feature type="repeat" description="Solcar" evidence="9">
    <location>
        <begin position="148"/>
        <end position="240"/>
    </location>
</feature>
<dbReference type="PRINTS" id="PR00926">
    <property type="entry name" value="MITOCARRIER"/>
</dbReference>
<feature type="repeat" description="Solcar" evidence="9">
    <location>
        <begin position="48"/>
        <end position="139"/>
    </location>
</feature>
<feature type="repeat" description="Solcar" evidence="9">
    <location>
        <begin position="249"/>
        <end position="316"/>
    </location>
</feature>
<dbReference type="InterPro" id="IPR002067">
    <property type="entry name" value="MCP"/>
</dbReference>
<protein>
    <submittedName>
        <fullName evidence="12">Mitochondrial carnitine/acylcarnitine carrier protein</fullName>
    </submittedName>
</protein>
<evidence type="ECO:0000256" key="3">
    <source>
        <dbReference type="ARBA" id="ARBA00022448"/>
    </source>
</evidence>
<dbReference type="GO" id="GO:0031966">
    <property type="term" value="C:mitochondrial membrane"/>
    <property type="evidence" value="ECO:0007669"/>
    <property type="project" value="UniProtKB-SubCell"/>
</dbReference>
<sequence length="316" mass="34501">MDFNTFWRVSRNRIFDLLSVFDSHLKFDDFRKLLSIFIPNNMSTLTPVSPAKNFVAGGIGGMCLVVAGHPFDTIKVRLQTMPSPVTSFTPLYTGAFDCCRKTFFNEGLRGFYKGMATPLMMVTPNFALAFFGYGLGKAAITKLFPGELTPMKMFVAGGFSGAMCTFLICPVERIKCLLQIQASSAPKAGQTLYAGPIDCGRTLLKTGGISSLYRGLGATFIRGIPQAGLYFMTYEILKKTFTPTDGSGLTPIRTLTAGGLTGIINWVFMLPADVIKSRIQTAPEGTYPRGFRDAVKTLLKEDGPKGFYKGIVPVFI</sequence>
<gene>
    <name evidence="12" type="primary">Slc25a20</name>
    <name evidence="12" type="ORF">Bhyg_02995</name>
</gene>
<dbReference type="GO" id="GO:0015227">
    <property type="term" value="F:O-acyl-L-carnitine transmembrane transporter activity"/>
    <property type="evidence" value="ECO:0007669"/>
    <property type="project" value="TreeGrafter"/>
</dbReference>
<evidence type="ECO:0000256" key="4">
    <source>
        <dbReference type="ARBA" id="ARBA00022692"/>
    </source>
</evidence>
<dbReference type="AlphaFoldDB" id="A0A9Q0NDA0"/>
<dbReference type="PROSITE" id="PS50920">
    <property type="entry name" value="SOLCAR"/>
    <property type="match status" value="3"/>
</dbReference>
<keyword evidence="13" id="KW-1185">Reference proteome</keyword>
<dbReference type="InterPro" id="IPR018108">
    <property type="entry name" value="MCP_transmembrane"/>
</dbReference>
<evidence type="ECO:0000256" key="9">
    <source>
        <dbReference type="PROSITE-ProRule" id="PRU00282"/>
    </source>
</evidence>
<feature type="transmembrane region" description="Helical" evidence="11">
    <location>
        <begin position="153"/>
        <end position="171"/>
    </location>
</feature>
<dbReference type="Gene3D" id="1.50.40.10">
    <property type="entry name" value="Mitochondrial carrier domain"/>
    <property type="match status" value="2"/>
</dbReference>
<evidence type="ECO:0000256" key="1">
    <source>
        <dbReference type="ARBA" id="ARBA00004225"/>
    </source>
</evidence>
<evidence type="ECO:0000256" key="7">
    <source>
        <dbReference type="ARBA" id="ARBA00023128"/>
    </source>
</evidence>
<proteinExistence type="inferred from homology"/>
<comment type="caution">
    <text evidence="12">The sequence shown here is derived from an EMBL/GenBank/DDBJ whole genome shotgun (WGS) entry which is preliminary data.</text>
</comment>
<keyword evidence="6 11" id="KW-1133">Transmembrane helix</keyword>
<accession>A0A9Q0NDA0</accession>